<proteinExistence type="predicted"/>
<accession>A0ACB8STG6</accession>
<evidence type="ECO:0000313" key="2">
    <source>
        <dbReference type="Proteomes" id="UP000814140"/>
    </source>
</evidence>
<reference evidence="1" key="1">
    <citation type="submission" date="2021-03" db="EMBL/GenBank/DDBJ databases">
        <authorList>
            <consortium name="DOE Joint Genome Institute"/>
            <person name="Ahrendt S."/>
            <person name="Looney B.P."/>
            <person name="Miyauchi S."/>
            <person name="Morin E."/>
            <person name="Drula E."/>
            <person name="Courty P.E."/>
            <person name="Chicoki N."/>
            <person name="Fauchery L."/>
            <person name="Kohler A."/>
            <person name="Kuo A."/>
            <person name="Labutti K."/>
            <person name="Pangilinan J."/>
            <person name="Lipzen A."/>
            <person name="Riley R."/>
            <person name="Andreopoulos W."/>
            <person name="He G."/>
            <person name="Johnson J."/>
            <person name="Barry K.W."/>
            <person name="Grigoriev I.V."/>
            <person name="Nagy L."/>
            <person name="Hibbett D."/>
            <person name="Henrissat B."/>
            <person name="Matheny P.B."/>
            <person name="Labbe J."/>
            <person name="Martin F."/>
        </authorList>
    </citation>
    <scope>NUCLEOTIDE SEQUENCE</scope>
    <source>
        <strain evidence="1">HHB10654</strain>
    </source>
</reference>
<comment type="caution">
    <text evidence="1">The sequence shown here is derived from an EMBL/GenBank/DDBJ whole genome shotgun (WGS) entry which is preliminary data.</text>
</comment>
<keyword evidence="2" id="KW-1185">Reference proteome</keyword>
<reference evidence="1" key="2">
    <citation type="journal article" date="2022" name="New Phytol.">
        <title>Evolutionary transition to the ectomycorrhizal habit in the genomes of a hyperdiverse lineage of mushroom-forming fungi.</title>
        <authorList>
            <person name="Looney B."/>
            <person name="Miyauchi S."/>
            <person name="Morin E."/>
            <person name="Drula E."/>
            <person name="Courty P.E."/>
            <person name="Kohler A."/>
            <person name="Kuo A."/>
            <person name="LaButti K."/>
            <person name="Pangilinan J."/>
            <person name="Lipzen A."/>
            <person name="Riley R."/>
            <person name="Andreopoulos W."/>
            <person name="He G."/>
            <person name="Johnson J."/>
            <person name="Nolan M."/>
            <person name="Tritt A."/>
            <person name="Barry K.W."/>
            <person name="Grigoriev I.V."/>
            <person name="Nagy L.G."/>
            <person name="Hibbett D."/>
            <person name="Henrissat B."/>
            <person name="Matheny P.B."/>
            <person name="Labbe J."/>
            <person name="Martin F.M."/>
        </authorList>
    </citation>
    <scope>NUCLEOTIDE SEQUENCE</scope>
    <source>
        <strain evidence="1">HHB10654</strain>
    </source>
</reference>
<organism evidence="1 2">
    <name type="scientific">Artomyces pyxidatus</name>
    <dbReference type="NCBI Taxonomy" id="48021"/>
    <lineage>
        <taxon>Eukaryota</taxon>
        <taxon>Fungi</taxon>
        <taxon>Dikarya</taxon>
        <taxon>Basidiomycota</taxon>
        <taxon>Agaricomycotina</taxon>
        <taxon>Agaricomycetes</taxon>
        <taxon>Russulales</taxon>
        <taxon>Auriscalpiaceae</taxon>
        <taxon>Artomyces</taxon>
    </lineage>
</organism>
<evidence type="ECO:0000313" key="1">
    <source>
        <dbReference type="EMBL" id="KAI0059153.1"/>
    </source>
</evidence>
<sequence length="408" mass="43702">MVRNLVLCLLFAVTAPFVLQVHARPSSPIPAIAFPAPSLSPNQRLQAHISITQQTTMVDNEAKLAEDVAAAAAVTTNITQSFASIQSKLLAVDNQNLQLGKFAPQWTSFSGRFNLILSETSTQALTIARYAALFDQNILPTLNDSSLSADNKRQILQEYIEDTQSFQTLSNTISTSLTELSSDITSFTGTFNNFASNKTQAVNQQIQTLLNEIGDLQAEIANIQSALLAISASMTATLFGSAAALIFFPIFAPAILVAAAVAEGVLAASEVSLSVALAVEQSNLGTAQGNVQTLKNQIANIDSVQWQLNQLSNTDIAKMSGHISLITTVWEDVADECTKLIGWLQDGADDADMPDILAVFLLEAKTIFTTLSTALQSYGTQINPNRFVPTPSPTLLLPSPTGIKWVTK</sequence>
<dbReference type="EMBL" id="MU277228">
    <property type="protein sequence ID" value="KAI0059153.1"/>
    <property type="molecule type" value="Genomic_DNA"/>
</dbReference>
<dbReference type="Proteomes" id="UP000814140">
    <property type="component" value="Unassembled WGS sequence"/>
</dbReference>
<gene>
    <name evidence="1" type="ORF">BV25DRAFT_1993686</name>
</gene>
<protein>
    <submittedName>
        <fullName evidence="1">Uncharacterized protein</fullName>
    </submittedName>
</protein>
<name>A0ACB8STG6_9AGAM</name>